<comment type="similarity">
    <text evidence="11">Belongs to the SEDS family. FtsW subfamily.</text>
</comment>
<organism evidence="17 18">
    <name type="scientific">Candidatus Ornithospirochaeta stercoripullorum</name>
    <dbReference type="NCBI Taxonomy" id="2840899"/>
    <lineage>
        <taxon>Bacteria</taxon>
        <taxon>Pseudomonadati</taxon>
        <taxon>Spirochaetota</taxon>
        <taxon>Spirochaetia</taxon>
        <taxon>Spirochaetales</taxon>
        <taxon>Spirochaetaceae</taxon>
        <taxon>Spirochaetaceae incertae sedis</taxon>
        <taxon>Candidatus Ornithospirochaeta</taxon>
    </lineage>
</organism>
<dbReference type="GO" id="GO:0005886">
    <property type="term" value="C:plasma membrane"/>
    <property type="evidence" value="ECO:0007669"/>
    <property type="project" value="TreeGrafter"/>
</dbReference>
<feature type="transmembrane region" description="Helical" evidence="16">
    <location>
        <begin position="30"/>
        <end position="51"/>
    </location>
</feature>
<feature type="transmembrane region" description="Helical" evidence="16">
    <location>
        <begin position="200"/>
        <end position="220"/>
    </location>
</feature>
<keyword evidence="5" id="KW-0133">Cell shape</keyword>
<feature type="transmembrane region" description="Helical" evidence="16">
    <location>
        <begin position="154"/>
        <end position="171"/>
    </location>
</feature>
<evidence type="ECO:0000256" key="2">
    <source>
        <dbReference type="ARBA" id="ARBA00022676"/>
    </source>
</evidence>
<dbReference type="Proteomes" id="UP000823615">
    <property type="component" value="Unassembled WGS sequence"/>
</dbReference>
<evidence type="ECO:0000256" key="1">
    <source>
        <dbReference type="ARBA" id="ARBA00004141"/>
    </source>
</evidence>
<reference evidence="17" key="2">
    <citation type="journal article" date="2021" name="PeerJ">
        <title>Extensive microbial diversity within the chicken gut microbiome revealed by metagenomics and culture.</title>
        <authorList>
            <person name="Gilroy R."/>
            <person name="Ravi A."/>
            <person name="Getino M."/>
            <person name="Pursley I."/>
            <person name="Horton D.L."/>
            <person name="Alikhan N.F."/>
            <person name="Baker D."/>
            <person name="Gharbi K."/>
            <person name="Hall N."/>
            <person name="Watson M."/>
            <person name="Adriaenssens E.M."/>
            <person name="Foster-Nyarko E."/>
            <person name="Jarju S."/>
            <person name="Secka A."/>
            <person name="Antonio M."/>
            <person name="Oren A."/>
            <person name="Chaudhuri R.R."/>
            <person name="La Ragione R."/>
            <person name="Hildebrand F."/>
            <person name="Pallen M.J."/>
        </authorList>
    </citation>
    <scope>NUCLEOTIDE SEQUENCE</scope>
    <source>
        <strain evidence="17">7293</strain>
    </source>
</reference>
<dbReference type="GO" id="GO:0051301">
    <property type="term" value="P:cell division"/>
    <property type="evidence" value="ECO:0007669"/>
    <property type="project" value="InterPro"/>
</dbReference>
<comment type="caution">
    <text evidence="17">The sequence shown here is derived from an EMBL/GenBank/DDBJ whole genome shotgun (WGS) entry which is preliminary data.</text>
</comment>
<evidence type="ECO:0000313" key="18">
    <source>
        <dbReference type="Proteomes" id="UP000823615"/>
    </source>
</evidence>
<evidence type="ECO:0000256" key="4">
    <source>
        <dbReference type="ARBA" id="ARBA00022692"/>
    </source>
</evidence>
<dbReference type="GO" id="GO:0015648">
    <property type="term" value="F:lipid-linked peptidoglycan transporter activity"/>
    <property type="evidence" value="ECO:0007669"/>
    <property type="project" value="TreeGrafter"/>
</dbReference>
<evidence type="ECO:0000256" key="16">
    <source>
        <dbReference type="SAM" id="Phobius"/>
    </source>
</evidence>
<comment type="subcellular location">
    <subcellularLocation>
        <location evidence="1">Membrane</location>
        <topology evidence="1">Multi-pass membrane protein</topology>
    </subcellularLocation>
</comment>
<name>A0A9D9E1I0_9SPIO</name>
<feature type="transmembrane region" description="Helical" evidence="16">
    <location>
        <begin position="312"/>
        <end position="335"/>
    </location>
</feature>
<evidence type="ECO:0000256" key="7">
    <source>
        <dbReference type="ARBA" id="ARBA00022989"/>
    </source>
</evidence>
<evidence type="ECO:0000256" key="10">
    <source>
        <dbReference type="ARBA" id="ARBA00033270"/>
    </source>
</evidence>
<feature type="transmembrane region" description="Helical" evidence="16">
    <location>
        <begin position="63"/>
        <end position="85"/>
    </location>
</feature>
<feature type="transmembrane region" description="Helical" evidence="16">
    <location>
        <begin position="127"/>
        <end position="147"/>
    </location>
</feature>
<evidence type="ECO:0000256" key="5">
    <source>
        <dbReference type="ARBA" id="ARBA00022960"/>
    </source>
</evidence>
<keyword evidence="2" id="KW-0328">Glycosyltransferase</keyword>
<evidence type="ECO:0000256" key="11">
    <source>
        <dbReference type="ARBA" id="ARBA00038053"/>
    </source>
</evidence>
<dbReference type="GO" id="GO:0032153">
    <property type="term" value="C:cell division site"/>
    <property type="evidence" value="ECO:0007669"/>
    <property type="project" value="TreeGrafter"/>
</dbReference>
<dbReference type="PANTHER" id="PTHR30474:SF2">
    <property type="entry name" value="PEPTIDOGLYCAN GLYCOSYLTRANSFERASE FTSW-RELATED"/>
    <property type="match status" value="1"/>
</dbReference>
<dbReference type="PANTHER" id="PTHR30474">
    <property type="entry name" value="CELL CYCLE PROTEIN"/>
    <property type="match status" value="1"/>
</dbReference>
<protein>
    <recommendedName>
        <fullName evidence="12">Probable peptidoglycan glycosyltransferase FtsW</fullName>
        <ecNumber evidence="14">2.4.99.28</ecNumber>
    </recommendedName>
    <alternativeName>
        <fullName evidence="13">Cell division protein FtsW</fullName>
    </alternativeName>
    <alternativeName>
        <fullName evidence="10">Cell wall polymerase</fullName>
    </alternativeName>
    <alternativeName>
        <fullName evidence="9">Peptidoglycan polymerase</fullName>
    </alternativeName>
</protein>
<feature type="transmembrane region" description="Helical" evidence="16">
    <location>
        <begin position="280"/>
        <end position="300"/>
    </location>
</feature>
<gene>
    <name evidence="17" type="ORF">IAA97_08445</name>
</gene>
<feature type="transmembrane region" description="Helical" evidence="16">
    <location>
        <begin position="97"/>
        <end position="115"/>
    </location>
</feature>
<evidence type="ECO:0000256" key="8">
    <source>
        <dbReference type="ARBA" id="ARBA00023136"/>
    </source>
</evidence>
<dbReference type="EC" id="2.4.99.28" evidence="14"/>
<evidence type="ECO:0000256" key="3">
    <source>
        <dbReference type="ARBA" id="ARBA00022679"/>
    </source>
</evidence>
<evidence type="ECO:0000256" key="14">
    <source>
        <dbReference type="ARBA" id="ARBA00044770"/>
    </source>
</evidence>
<sequence>MPRSEQRNYDDYSYSTTVKEKENAGSLSPFTYLCTVLIISLLGLVILYSSSYQKAIAEGLPHYYYFFRNLVAGLVALAISFGINLSLPYRILKVRYFLLPLTLVLLVLSIVPSFSEGGYIVISGYRIINPSYLAMFSLPFFASRFFGDVRKGKGYYIFAVLAVVMMLLSLISAGIGWYLILIISFAVLMRISGEGIARTGISFFILLLLGFIVSSVFPATTLEPVISSVYTAPDNPLEIAGSAIEAGGITGCGLGNGLFKHYLIASTESDYIFASFAEEVGYLGTAVLIVLLVFISVLGVRTVARAKMRHDLPSAMTVAAFTLFIVLASAVNMLYVAGFLPLPGVLLPFFSYDPAFEFISVLSSSMLYRLIYIMGRSNEKK</sequence>
<reference evidence="17" key="1">
    <citation type="submission" date="2020-10" db="EMBL/GenBank/DDBJ databases">
        <authorList>
            <person name="Gilroy R."/>
        </authorList>
    </citation>
    <scope>NUCLEOTIDE SEQUENCE</scope>
    <source>
        <strain evidence="17">7293</strain>
    </source>
</reference>
<accession>A0A9D9E1I0</accession>
<evidence type="ECO:0000256" key="13">
    <source>
        <dbReference type="ARBA" id="ARBA00041418"/>
    </source>
</evidence>
<dbReference type="GO" id="GO:0008955">
    <property type="term" value="F:peptidoglycan glycosyltransferase activity"/>
    <property type="evidence" value="ECO:0007669"/>
    <property type="project" value="UniProtKB-EC"/>
</dbReference>
<dbReference type="Pfam" id="PF01098">
    <property type="entry name" value="FTSW_RODA_SPOVE"/>
    <property type="match status" value="1"/>
</dbReference>
<feature type="transmembrane region" description="Helical" evidence="16">
    <location>
        <begin position="355"/>
        <end position="375"/>
    </location>
</feature>
<dbReference type="GO" id="GO:0009252">
    <property type="term" value="P:peptidoglycan biosynthetic process"/>
    <property type="evidence" value="ECO:0007669"/>
    <property type="project" value="UniProtKB-KW"/>
</dbReference>
<evidence type="ECO:0000256" key="9">
    <source>
        <dbReference type="ARBA" id="ARBA00032370"/>
    </source>
</evidence>
<proteinExistence type="inferred from homology"/>
<keyword evidence="4 16" id="KW-0812">Transmembrane</keyword>
<keyword evidence="8 16" id="KW-0472">Membrane</keyword>
<keyword evidence="7 16" id="KW-1133">Transmembrane helix</keyword>
<dbReference type="GO" id="GO:0008360">
    <property type="term" value="P:regulation of cell shape"/>
    <property type="evidence" value="ECO:0007669"/>
    <property type="project" value="UniProtKB-KW"/>
</dbReference>
<feature type="transmembrane region" description="Helical" evidence="16">
    <location>
        <begin position="177"/>
        <end position="193"/>
    </location>
</feature>
<evidence type="ECO:0000256" key="6">
    <source>
        <dbReference type="ARBA" id="ARBA00022984"/>
    </source>
</evidence>
<comment type="catalytic activity">
    <reaction evidence="15">
        <text>[GlcNAc-(1-&gt;4)-Mur2Ac(oyl-L-Ala-gamma-D-Glu-L-Lys-D-Ala-D-Ala)](n)-di-trans,octa-cis-undecaprenyl diphosphate + beta-D-GlcNAc-(1-&gt;4)-Mur2Ac(oyl-L-Ala-gamma-D-Glu-L-Lys-D-Ala-D-Ala)-di-trans,octa-cis-undecaprenyl diphosphate = [GlcNAc-(1-&gt;4)-Mur2Ac(oyl-L-Ala-gamma-D-Glu-L-Lys-D-Ala-D-Ala)](n+1)-di-trans,octa-cis-undecaprenyl diphosphate + di-trans,octa-cis-undecaprenyl diphosphate + H(+)</text>
        <dbReference type="Rhea" id="RHEA:23708"/>
        <dbReference type="Rhea" id="RHEA-COMP:9602"/>
        <dbReference type="Rhea" id="RHEA-COMP:9603"/>
        <dbReference type="ChEBI" id="CHEBI:15378"/>
        <dbReference type="ChEBI" id="CHEBI:58405"/>
        <dbReference type="ChEBI" id="CHEBI:60033"/>
        <dbReference type="ChEBI" id="CHEBI:78435"/>
        <dbReference type="EC" id="2.4.99.28"/>
    </reaction>
</comment>
<dbReference type="InterPro" id="IPR001182">
    <property type="entry name" value="FtsW/RodA"/>
</dbReference>
<dbReference type="AlphaFoldDB" id="A0A9D9E1I0"/>
<evidence type="ECO:0000313" key="17">
    <source>
        <dbReference type="EMBL" id="MBO8436992.1"/>
    </source>
</evidence>
<evidence type="ECO:0000256" key="15">
    <source>
        <dbReference type="ARBA" id="ARBA00049902"/>
    </source>
</evidence>
<dbReference type="EMBL" id="JADIMT010000095">
    <property type="protein sequence ID" value="MBO8436992.1"/>
    <property type="molecule type" value="Genomic_DNA"/>
</dbReference>
<keyword evidence="3" id="KW-0808">Transferase</keyword>
<evidence type="ECO:0000256" key="12">
    <source>
        <dbReference type="ARBA" id="ARBA00041185"/>
    </source>
</evidence>
<keyword evidence="6" id="KW-0573">Peptidoglycan synthesis</keyword>